<keyword evidence="2" id="KW-1133">Transmembrane helix</keyword>
<accession>A0A5B7CK46</accession>
<evidence type="ECO:0000256" key="2">
    <source>
        <dbReference type="SAM" id="Phobius"/>
    </source>
</evidence>
<proteinExistence type="predicted"/>
<feature type="compositionally biased region" description="Pro residues" evidence="1">
    <location>
        <begin position="157"/>
        <end position="177"/>
    </location>
</feature>
<feature type="compositionally biased region" description="Low complexity" evidence="1">
    <location>
        <begin position="93"/>
        <end position="111"/>
    </location>
</feature>
<feature type="compositionally biased region" description="Gly residues" evidence="1">
    <location>
        <begin position="370"/>
        <end position="380"/>
    </location>
</feature>
<feature type="transmembrane region" description="Helical" evidence="2">
    <location>
        <begin position="620"/>
        <end position="643"/>
    </location>
</feature>
<dbReference type="AlphaFoldDB" id="A0A5B7CK46"/>
<evidence type="ECO:0000256" key="1">
    <source>
        <dbReference type="SAM" id="MobiDB-lite"/>
    </source>
</evidence>
<feature type="region of interest" description="Disordered" evidence="1">
    <location>
        <begin position="157"/>
        <end position="242"/>
    </location>
</feature>
<dbReference type="Proteomes" id="UP000324222">
    <property type="component" value="Unassembled WGS sequence"/>
</dbReference>
<keyword evidence="4" id="KW-1185">Reference proteome</keyword>
<comment type="caution">
    <text evidence="3">The sequence shown here is derived from an EMBL/GenBank/DDBJ whole genome shotgun (WGS) entry which is preliminary data.</text>
</comment>
<feature type="region of interest" description="Disordered" evidence="1">
    <location>
        <begin position="418"/>
        <end position="454"/>
    </location>
</feature>
<evidence type="ECO:0000313" key="3">
    <source>
        <dbReference type="EMBL" id="MPC09171.1"/>
    </source>
</evidence>
<feature type="region of interest" description="Disordered" evidence="1">
    <location>
        <begin position="285"/>
        <end position="383"/>
    </location>
</feature>
<sequence length="682" mass="74550">MVKEQSVSDYGRDEDGSSPHLLIRQTWRNGGRGRTGEGDAINTGQGEEPPPPQGRSRPLLVTPLRAQNEVPRVNALQGRAQLEGTAPTTPRASQSSTSLQFFHSSSFHHTQAGVSTGSAFRGPQGHQGPSTTPAAVLYGHTERGSILNLPPSAPLPPLRPLWPDPPPSTPPPTPPTASLPTLPVPKRISQPRQEAPNGRRKHRRVLKTTTGVTSGGRGRRFPVPREDTPGELGLSPSTFRQAGGDRAFLGEYKALWQDEGSRYMGLPEESAEDIEDPLDEALLAERLWNATERPARPSALHSEDNQNKKPARDFPSEWVVEGESIEEASEGLPDSQSRGAAVEDGGRSGTPPDTDHQEMTPFPGDSTEGGMNGTRVGGGPPVDLDALELELAAKEEEATSDLLLAISILQHHDLASDGEGDQIVNATDGAGGRARPTTKSARSRSRPTLPPRKETNKFNIEIFDTISPESEEVVGEVEEVGPPPEPQEVVRHDSRPLTAAASRYRWFVLVLDGNCSVIKQRMSAFVTFLKAALSSKLSVDYEDVFVPSVFCDKTFMVNISLDTLKNPEVERRLRTLAEANTTLLEISQEIFYLEKILTKRSSGEKHHVHAAVKKPDDMELVIYIAVGCMCVFILLSVVVVVLIRVCRQEGDYLDTGKPHLHHIIPRSLDFPIRRPNVIYSQR</sequence>
<keyword evidence="2" id="KW-0472">Membrane</keyword>
<gene>
    <name evidence="3" type="ORF">E2C01_001774</name>
</gene>
<evidence type="ECO:0000313" key="4">
    <source>
        <dbReference type="Proteomes" id="UP000324222"/>
    </source>
</evidence>
<protein>
    <submittedName>
        <fullName evidence="3">Uncharacterized protein</fullName>
    </submittedName>
</protein>
<reference evidence="3 4" key="1">
    <citation type="submission" date="2019-05" db="EMBL/GenBank/DDBJ databases">
        <title>Another draft genome of Portunus trituberculatus and its Hox gene families provides insights of decapod evolution.</title>
        <authorList>
            <person name="Jeong J.-H."/>
            <person name="Song I."/>
            <person name="Kim S."/>
            <person name="Choi T."/>
            <person name="Kim D."/>
            <person name="Ryu S."/>
            <person name="Kim W."/>
        </authorList>
    </citation>
    <scope>NUCLEOTIDE SEQUENCE [LARGE SCALE GENOMIC DNA]</scope>
    <source>
        <tissue evidence="3">Muscle</tissue>
    </source>
</reference>
<dbReference type="OrthoDB" id="6367240at2759"/>
<dbReference type="EMBL" id="VSRR010000058">
    <property type="protein sequence ID" value="MPC09171.1"/>
    <property type="molecule type" value="Genomic_DNA"/>
</dbReference>
<name>A0A5B7CK46_PORTR</name>
<organism evidence="3 4">
    <name type="scientific">Portunus trituberculatus</name>
    <name type="common">Swimming crab</name>
    <name type="synonym">Neptunus trituberculatus</name>
    <dbReference type="NCBI Taxonomy" id="210409"/>
    <lineage>
        <taxon>Eukaryota</taxon>
        <taxon>Metazoa</taxon>
        <taxon>Ecdysozoa</taxon>
        <taxon>Arthropoda</taxon>
        <taxon>Crustacea</taxon>
        <taxon>Multicrustacea</taxon>
        <taxon>Malacostraca</taxon>
        <taxon>Eumalacostraca</taxon>
        <taxon>Eucarida</taxon>
        <taxon>Decapoda</taxon>
        <taxon>Pleocyemata</taxon>
        <taxon>Brachyura</taxon>
        <taxon>Eubrachyura</taxon>
        <taxon>Portunoidea</taxon>
        <taxon>Portunidae</taxon>
        <taxon>Portuninae</taxon>
        <taxon>Portunus</taxon>
    </lineage>
</organism>
<feature type="region of interest" description="Disordered" evidence="1">
    <location>
        <begin position="1"/>
        <end position="135"/>
    </location>
</feature>
<feature type="compositionally biased region" description="Basic and acidic residues" evidence="1">
    <location>
        <begin position="301"/>
        <end position="315"/>
    </location>
</feature>
<keyword evidence="2" id="KW-0812">Transmembrane</keyword>